<dbReference type="AlphaFoldDB" id="A0A7I8DXV6"/>
<evidence type="ECO:0000313" key="2">
    <source>
        <dbReference type="EMBL" id="BCL57457.1"/>
    </source>
</evidence>
<dbReference type="Pfam" id="PF09136">
    <property type="entry name" value="Glucodextran_B"/>
    <property type="match status" value="1"/>
</dbReference>
<dbReference type="EMBL" id="AP024085">
    <property type="protein sequence ID" value="BCL57457.1"/>
    <property type="molecule type" value="Genomic_DNA"/>
</dbReference>
<dbReference type="InterPro" id="IPR044016">
    <property type="entry name" value="Big_13"/>
</dbReference>
<organism evidence="2 3">
    <name type="scientific">Faecalibacillus intestinalis</name>
    <dbReference type="NCBI Taxonomy" id="1982626"/>
    <lineage>
        <taxon>Bacteria</taxon>
        <taxon>Bacillati</taxon>
        <taxon>Bacillota</taxon>
        <taxon>Erysipelotrichia</taxon>
        <taxon>Erysipelotrichales</taxon>
        <taxon>Coprobacillaceae</taxon>
        <taxon>Faecalibacillus</taxon>
    </lineage>
</organism>
<dbReference type="RefSeq" id="WP_200765253.1">
    <property type="nucleotide sequence ID" value="NZ_AP024085.1"/>
</dbReference>
<proteinExistence type="predicted"/>
<dbReference type="KEGG" id="fit:Fi14EGH31_11690"/>
<name>A0A7I8DXV6_9FIRM</name>
<dbReference type="InterPro" id="IPR013783">
    <property type="entry name" value="Ig-like_fold"/>
</dbReference>
<dbReference type="Proteomes" id="UP000593842">
    <property type="component" value="Chromosome"/>
</dbReference>
<accession>A0A7I8DXV6</accession>
<sequence length="297" mass="30285">MAIKTVQATINGVPTTLTLNPQTGKYEATITAPTKSSYNQSGGYYNVTVKATDTAGNNTSKDATDATLGSKLKLVVKEKVAPTITVTYPTASATTTNNKPTFKWKVTDDDSGVDSSTIGITIDSGSKITSGITKTATTGGYECSYTPATALSDGSHTVKFNASDNDGNAATQKSVTFKVDTVPPTLNVTSPAEGLVTNNATVTVKGTTNDATSSPVTVKVNGTAVTVDASGNFSTTVTLTEGSNTITVVATDGAGKATTVTRKVTLDTKAPTITDVSITPNPVDGGKTFVIAVSVTD</sequence>
<gene>
    <name evidence="2" type="ORF">Fi14EGH31_11690</name>
</gene>
<dbReference type="Gene3D" id="2.60.40.10">
    <property type="entry name" value="Immunoglobulins"/>
    <property type="match status" value="3"/>
</dbReference>
<dbReference type="GeneID" id="70579603"/>
<evidence type="ECO:0000259" key="1">
    <source>
        <dbReference type="Pfam" id="PF19077"/>
    </source>
</evidence>
<protein>
    <recommendedName>
        <fullName evidence="1">Bacterial Ig-like domain-containing protein</fullName>
    </recommendedName>
</protein>
<reference evidence="3" key="1">
    <citation type="submission" date="2020-09" db="EMBL/GenBank/DDBJ databases">
        <title>Complete genome sequencing of Faecalibacillus intestinalis strain 14EGH31.</title>
        <authorList>
            <person name="Sakamoto M."/>
            <person name="Murakami T."/>
            <person name="Mori H."/>
        </authorList>
    </citation>
    <scope>NUCLEOTIDE SEQUENCE [LARGE SCALE GENOMIC DNA]</scope>
    <source>
        <strain evidence="3">14EGH31</strain>
    </source>
</reference>
<evidence type="ECO:0000313" key="3">
    <source>
        <dbReference type="Proteomes" id="UP000593842"/>
    </source>
</evidence>
<feature type="domain" description="Bacterial Ig-like" evidence="1">
    <location>
        <begin position="94"/>
        <end position="181"/>
    </location>
</feature>
<dbReference type="Pfam" id="PF19077">
    <property type="entry name" value="Big_13"/>
    <property type="match status" value="1"/>
</dbReference>